<sequence length="510" mass="57891">MESELLLSSARKSRKAVIRKSVLHHSKKSPKEVSPSPSPSLSSQSKNSFSVSNQDTNSQEYLENLIRKLFSNPNVKLTNKTDLQDFLPALTSSQDVDIQTYALIGLFLRQFVMGWYPRISHDTSMEFMGELLGVVAHITRNLQQRCQRIDWSKLLLDELPVVLESHVSAIRTSKSRRGSRLSSSRATVASPGCDWYDDPDWTADFLELNSHFAIDQNDAYLERLYCTVLSRSIVCLLVPVEELDSQLSQKLITAIMNDLVLRNVVENLSDSFAIWGIINKVCDIGIDRLGKKNAKRQSLGERLISVGRMVGHLIAYTTSLFSIWPSPGDDDHIKSVLEYSIFSFLACLFEIPVVSPMLYMLLTTLKAYGIGLSRVSHILNNLIHNFIYQVIITESNVITCVSVLRRMMFPKDQTFDMGQRWVPQSNEELIRFRQKTRDNVTRLMEVLPSSNLIAYLVEVNADSVEMFLESLQNKTVNKVLLWSLLDLLLVSIFPELSTYTATDIENHSLT</sequence>
<dbReference type="GO" id="GO:0035091">
    <property type="term" value="F:phosphatidylinositol binding"/>
    <property type="evidence" value="ECO:0007669"/>
    <property type="project" value="TreeGrafter"/>
</dbReference>
<accession>W6MQR9</accession>
<proteinExistence type="predicted"/>
<reference evidence="3" key="1">
    <citation type="submission" date="2013-12" db="EMBL/GenBank/DDBJ databases">
        <authorList>
            <person name="Genoscope - CEA"/>
        </authorList>
    </citation>
    <scope>NUCLEOTIDE SEQUENCE</scope>
    <source>
        <strain evidence="3">CBS 1993</strain>
    </source>
</reference>
<dbReference type="OrthoDB" id="5582218at2759"/>
<dbReference type="Pfam" id="PF02194">
    <property type="entry name" value="PXA"/>
    <property type="match status" value="1"/>
</dbReference>
<organism evidence="3 4">
    <name type="scientific">Kuraishia capsulata CBS 1993</name>
    <dbReference type="NCBI Taxonomy" id="1382522"/>
    <lineage>
        <taxon>Eukaryota</taxon>
        <taxon>Fungi</taxon>
        <taxon>Dikarya</taxon>
        <taxon>Ascomycota</taxon>
        <taxon>Saccharomycotina</taxon>
        <taxon>Pichiomycetes</taxon>
        <taxon>Pichiales</taxon>
        <taxon>Pichiaceae</taxon>
        <taxon>Kuraishia</taxon>
    </lineage>
</organism>
<dbReference type="RefSeq" id="XP_022460688.1">
    <property type="nucleotide sequence ID" value="XM_022601442.1"/>
</dbReference>
<dbReference type="PANTHER" id="PTHR22775">
    <property type="entry name" value="SORTING NEXIN"/>
    <property type="match status" value="1"/>
</dbReference>
<evidence type="ECO:0000256" key="1">
    <source>
        <dbReference type="SAM" id="MobiDB-lite"/>
    </source>
</evidence>
<dbReference type="InterPro" id="IPR003114">
    <property type="entry name" value="Phox_assoc"/>
</dbReference>
<feature type="domain" description="PXA" evidence="2">
    <location>
        <begin position="93"/>
        <end position="286"/>
    </location>
</feature>
<reference evidence="3" key="2">
    <citation type="submission" date="2014-02" db="EMBL/GenBank/DDBJ databases">
        <title>Complete DNA sequence of /Kuraishia capsulata/ illustrates novel genomic features among budding yeasts (/Saccharomycotina/).</title>
        <authorList>
            <person name="Morales L."/>
            <person name="Noel B."/>
            <person name="Porcel B."/>
            <person name="Marcet-Houben M."/>
            <person name="Hullo M-F."/>
            <person name="Sacerdot C."/>
            <person name="Tekaia F."/>
            <person name="Leh-Louis V."/>
            <person name="Despons L."/>
            <person name="Khanna V."/>
            <person name="Aury J-M."/>
            <person name="Barbe V."/>
            <person name="Couloux A."/>
            <person name="Labadie K."/>
            <person name="Pelletier E."/>
            <person name="Souciet J-L."/>
            <person name="Boekhout T."/>
            <person name="Gabaldon T."/>
            <person name="Wincker P."/>
            <person name="Dujon B."/>
        </authorList>
    </citation>
    <scope>NUCLEOTIDE SEQUENCE</scope>
    <source>
        <strain evidence="3">CBS 1993</strain>
    </source>
</reference>
<feature type="compositionally biased region" description="Low complexity" evidence="1">
    <location>
        <begin position="32"/>
        <end position="52"/>
    </location>
</feature>
<dbReference type="AlphaFoldDB" id="W6MQR9"/>
<dbReference type="HOGENOM" id="CLU_645733_0_0_1"/>
<dbReference type="EMBL" id="HG793129">
    <property type="protein sequence ID" value="CDK28698.1"/>
    <property type="molecule type" value="Genomic_DNA"/>
</dbReference>
<dbReference type="STRING" id="1382522.W6MQR9"/>
<dbReference type="PROSITE" id="PS51207">
    <property type="entry name" value="PXA"/>
    <property type="match status" value="1"/>
</dbReference>
<evidence type="ECO:0000313" key="3">
    <source>
        <dbReference type="EMBL" id="CDK28698.1"/>
    </source>
</evidence>
<keyword evidence="4" id="KW-1185">Reference proteome</keyword>
<dbReference type="PANTHER" id="PTHR22775:SF3">
    <property type="entry name" value="SORTING NEXIN-13"/>
    <property type="match status" value="1"/>
</dbReference>
<evidence type="ECO:0000313" key="4">
    <source>
        <dbReference type="Proteomes" id="UP000019384"/>
    </source>
</evidence>
<feature type="compositionally biased region" description="Basic residues" evidence="1">
    <location>
        <begin position="11"/>
        <end position="28"/>
    </location>
</feature>
<dbReference type="Proteomes" id="UP000019384">
    <property type="component" value="Unassembled WGS sequence"/>
</dbReference>
<protein>
    <recommendedName>
        <fullName evidence="2">PXA domain-containing protein</fullName>
    </recommendedName>
</protein>
<feature type="region of interest" description="Disordered" evidence="1">
    <location>
        <begin position="1"/>
        <end position="53"/>
    </location>
</feature>
<dbReference type="GeneID" id="34522076"/>
<gene>
    <name evidence="3" type="ORF">KUCA_T00004682001</name>
</gene>
<name>W6MQR9_9ASCO</name>
<evidence type="ECO:0000259" key="2">
    <source>
        <dbReference type="PROSITE" id="PS51207"/>
    </source>
</evidence>